<evidence type="ECO:0000313" key="1">
    <source>
        <dbReference type="EMBL" id="CAI9167216.1"/>
    </source>
</evidence>
<keyword evidence="2" id="KW-1185">Reference proteome</keyword>
<name>A0ABN8Z238_RANTA</name>
<dbReference type="Proteomes" id="UP001176941">
    <property type="component" value="Chromosome 26"/>
</dbReference>
<evidence type="ECO:0000313" key="2">
    <source>
        <dbReference type="Proteomes" id="UP001176941"/>
    </source>
</evidence>
<proteinExistence type="predicted"/>
<organism evidence="1 2">
    <name type="scientific">Rangifer tarandus platyrhynchus</name>
    <name type="common">Svalbard reindeer</name>
    <dbReference type="NCBI Taxonomy" id="3082113"/>
    <lineage>
        <taxon>Eukaryota</taxon>
        <taxon>Metazoa</taxon>
        <taxon>Chordata</taxon>
        <taxon>Craniata</taxon>
        <taxon>Vertebrata</taxon>
        <taxon>Euteleostomi</taxon>
        <taxon>Mammalia</taxon>
        <taxon>Eutheria</taxon>
        <taxon>Laurasiatheria</taxon>
        <taxon>Artiodactyla</taxon>
        <taxon>Ruminantia</taxon>
        <taxon>Pecora</taxon>
        <taxon>Cervidae</taxon>
        <taxon>Odocoileinae</taxon>
        <taxon>Rangifer</taxon>
    </lineage>
</organism>
<dbReference type="EMBL" id="OX459962">
    <property type="protein sequence ID" value="CAI9167216.1"/>
    <property type="molecule type" value="Genomic_DNA"/>
</dbReference>
<accession>A0ABN8Z238</accession>
<reference evidence="1" key="1">
    <citation type="submission" date="2023-04" db="EMBL/GenBank/DDBJ databases">
        <authorList>
            <consortium name="ELIXIR-Norway"/>
        </authorList>
    </citation>
    <scope>NUCLEOTIDE SEQUENCE [LARGE SCALE GENOMIC DNA]</scope>
</reference>
<gene>
    <name evidence="1" type="ORF">MRATA1EN1_LOCUS16178</name>
</gene>
<sequence>MGWDRRGHLLQMMPLEGAGGASLSGAFESVALGVSWAPHLPLAHLPAALSPRPPREDTQDLWLGWGRGLALLLPLGDFKRYPTTHLWDEGPSVCLSPRPPHMLQRVSPDFLLLPCTCPASPRAEGLPGLYCPCL</sequence>
<protein>
    <submittedName>
        <fullName evidence="1">Uncharacterized protein</fullName>
    </submittedName>
</protein>